<dbReference type="CDD" id="cd02440">
    <property type="entry name" value="AdoMet_MTases"/>
    <property type="match status" value="1"/>
</dbReference>
<dbReference type="FunFam" id="3.40.50.150:FF:000010">
    <property type="entry name" value="Protein-L-isoaspartate O-methyltransferase"/>
    <property type="match status" value="1"/>
</dbReference>
<comment type="similarity">
    <text evidence="2 7">Belongs to the methyltransferase superfamily. L-isoaspartyl/D-aspartyl protein methyltransferase family.</text>
</comment>
<comment type="function">
    <text evidence="7">Catalyzes the methyl esterification of L-isoaspartyl residues in peptides and proteins that result from spontaneous decomposition of normal L-aspartyl and L-asparaginyl residues. It plays a role in the repair and/or degradation of damaged proteins.</text>
</comment>
<keyword evidence="3 7" id="KW-0963">Cytoplasm</keyword>
<proteinExistence type="inferred from homology"/>
<evidence type="ECO:0000256" key="5">
    <source>
        <dbReference type="ARBA" id="ARBA00022679"/>
    </source>
</evidence>
<dbReference type="PANTHER" id="PTHR11579:SF0">
    <property type="entry name" value="PROTEIN-L-ISOASPARTATE(D-ASPARTATE) O-METHYLTRANSFERASE"/>
    <property type="match status" value="1"/>
</dbReference>
<dbReference type="SUPFAM" id="SSF53335">
    <property type="entry name" value="S-adenosyl-L-methionine-dependent methyltransferases"/>
    <property type="match status" value="1"/>
</dbReference>
<evidence type="ECO:0000256" key="3">
    <source>
        <dbReference type="ARBA" id="ARBA00022490"/>
    </source>
</evidence>
<accession>A0A1H2Q0N7</accession>
<dbReference type="PROSITE" id="PS01279">
    <property type="entry name" value="PCMT"/>
    <property type="match status" value="1"/>
</dbReference>
<gene>
    <name evidence="7" type="primary">pcm</name>
    <name evidence="8" type="ORF">SAMN05421783_10143</name>
</gene>
<comment type="subcellular location">
    <subcellularLocation>
        <location evidence="1 7">Cytoplasm</location>
    </subcellularLocation>
</comment>
<dbReference type="Gene3D" id="3.40.50.150">
    <property type="entry name" value="Vaccinia Virus protein VP39"/>
    <property type="match status" value="1"/>
</dbReference>
<reference evidence="9" key="1">
    <citation type="submission" date="2016-10" db="EMBL/GenBank/DDBJ databases">
        <authorList>
            <person name="Varghese N."/>
            <person name="Submissions S."/>
        </authorList>
    </citation>
    <scope>NUCLEOTIDE SEQUENCE [LARGE SCALE GENOMIC DNA]</scope>
    <source>
        <strain evidence="9">DSM 217</strain>
    </source>
</reference>
<comment type="catalytic activity">
    <reaction evidence="7">
        <text>[protein]-L-isoaspartate + S-adenosyl-L-methionine = [protein]-L-isoaspartate alpha-methyl ester + S-adenosyl-L-homocysteine</text>
        <dbReference type="Rhea" id="RHEA:12705"/>
        <dbReference type="Rhea" id="RHEA-COMP:12143"/>
        <dbReference type="Rhea" id="RHEA-COMP:12144"/>
        <dbReference type="ChEBI" id="CHEBI:57856"/>
        <dbReference type="ChEBI" id="CHEBI:59789"/>
        <dbReference type="ChEBI" id="CHEBI:90596"/>
        <dbReference type="ChEBI" id="CHEBI:90598"/>
        <dbReference type="EC" id="2.1.1.77"/>
    </reaction>
</comment>
<organism evidence="8 9">
    <name type="scientific">Thiocapsa roseopersicina</name>
    <dbReference type="NCBI Taxonomy" id="1058"/>
    <lineage>
        <taxon>Bacteria</taxon>
        <taxon>Pseudomonadati</taxon>
        <taxon>Pseudomonadota</taxon>
        <taxon>Gammaproteobacteria</taxon>
        <taxon>Chromatiales</taxon>
        <taxon>Chromatiaceae</taxon>
        <taxon>Thiocapsa</taxon>
    </lineage>
</organism>
<dbReference type="GO" id="GO:0004719">
    <property type="term" value="F:protein-L-isoaspartate (D-aspartate) O-methyltransferase activity"/>
    <property type="evidence" value="ECO:0007669"/>
    <property type="project" value="UniProtKB-UniRule"/>
</dbReference>
<evidence type="ECO:0000313" key="8">
    <source>
        <dbReference type="EMBL" id="SDW00675.1"/>
    </source>
</evidence>
<dbReference type="HAMAP" id="MF_00090">
    <property type="entry name" value="PIMT"/>
    <property type="match status" value="1"/>
</dbReference>
<keyword evidence="5 7" id="KW-0808">Transferase</keyword>
<evidence type="ECO:0000256" key="4">
    <source>
        <dbReference type="ARBA" id="ARBA00022603"/>
    </source>
</evidence>
<dbReference type="NCBIfam" id="NF001453">
    <property type="entry name" value="PRK00312.1"/>
    <property type="match status" value="1"/>
</dbReference>
<evidence type="ECO:0000256" key="1">
    <source>
        <dbReference type="ARBA" id="ARBA00004496"/>
    </source>
</evidence>
<evidence type="ECO:0000256" key="6">
    <source>
        <dbReference type="ARBA" id="ARBA00022691"/>
    </source>
</evidence>
<dbReference type="GO" id="GO:0032259">
    <property type="term" value="P:methylation"/>
    <property type="evidence" value="ECO:0007669"/>
    <property type="project" value="UniProtKB-KW"/>
</dbReference>
<evidence type="ECO:0000256" key="2">
    <source>
        <dbReference type="ARBA" id="ARBA00005369"/>
    </source>
</evidence>
<keyword evidence="9" id="KW-1185">Reference proteome</keyword>
<dbReference type="STRING" id="1058.SAMN05421783_10143"/>
<keyword evidence="4 7" id="KW-0489">Methyltransferase</keyword>
<dbReference type="EC" id="2.1.1.77" evidence="7"/>
<dbReference type="InterPro" id="IPR000682">
    <property type="entry name" value="PCMT"/>
</dbReference>
<dbReference type="GO" id="GO:0005737">
    <property type="term" value="C:cytoplasm"/>
    <property type="evidence" value="ECO:0007669"/>
    <property type="project" value="UniProtKB-SubCell"/>
</dbReference>
<protein>
    <recommendedName>
        <fullName evidence="7">Protein-L-isoaspartate O-methyltransferase</fullName>
        <ecNumber evidence="7">2.1.1.77</ecNumber>
    </recommendedName>
    <alternativeName>
        <fullName evidence="7">L-isoaspartyl protein carboxyl methyltransferase</fullName>
    </alternativeName>
    <alternativeName>
        <fullName evidence="7">Protein L-isoaspartyl methyltransferase</fullName>
    </alternativeName>
    <alternativeName>
        <fullName evidence="7">Protein-beta-aspartate methyltransferase</fullName>
        <shortName evidence="7">PIMT</shortName>
    </alternativeName>
</protein>
<dbReference type="InterPro" id="IPR029063">
    <property type="entry name" value="SAM-dependent_MTases_sf"/>
</dbReference>
<dbReference type="GO" id="GO:0030091">
    <property type="term" value="P:protein repair"/>
    <property type="evidence" value="ECO:0007669"/>
    <property type="project" value="UniProtKB-UniRule"/>
</dbReference>
<evidence type="ECO:0000313" key="9">
    <source>
        <dbReference type="Proteomes" id="UP000198816"/>
    </source>
</evidence>
<evidence type="ECO:0000256" key="7">
    <source>
        <dbReference type="HAMAP-Rule" id="MF_00090"/>
    </source>
</evidence>
<keyword evidence="6 7" id="KW-0949">S-adenosyl-L-methionine</keyword>
<feature type="active site" evidence="7">
    <location>
        <position position="77"/>
    </location>
</feature>
<dbReference type="EMBL" id="FNNZ01000001">
    <property type="protein sequence ID" value="SDW00675.1"/>
    <property type="molecule type" value="Genomic_DNA"/>
</dbReference>
<dbReference type="Pfam" id="PF01135">
    <property type="entry name" value="PCMT"/>
    <property type="match status" value="1"/>
</dbReference>
<dbReference type="NCBIfam" id="TIGR00080">
    <property type="entry name" value="pimt"/>
    <property type="match status" value="1"/>
</dbReference>
<dbReference type="PANTHER" id="PTHR11579">
    <property type="entry name" value="PROTEIN-L-ISOASPARTATE O-METHYLTRANSFERASE"/>
    <property type="match status" value="1"/>
</dbReference>
<sequence>MVGYAPLSAGTVHQGIGMTSQRTRARLIQRLEEAGIRMPELLDVIRRLPRHLFVDEALASRAYEDSALPIGHGQTISQPYTVARMTQALMEPSKPDTVLEIGTGSGFQTAVLASLVRRVYSVERIGALLERARDRLRLLEYRNIRFRHDDGALGWPEYAPFDGILVTAAPRGVPRVLAEQLAPGGVMILPVWEGDAQVLLRVTRTAQGFEQEVLEPVSFVPLVSGVS</sequence>
<dbReference type="OrthoDB" id="9810066at2"/>
<name>A0A1H2Q0N7_THIRO</name>
<dbReference type="AlphaFoldDB" id="A0A1H2Q0N7"/>
<dbReference type="Proteomes" id="UP000198816">
    <property type="component" value="Unassembled WGS sequence"/>
</dbReference>